<dbReference type="Gene3D" id="1.20.120.530">
    <property type="entry name" value="GntR ligand-binding domain-like"/>
    <property type="match status" value="1"/>
</dbReference>
<dbReference type="PROSITE" id="PS50949">
    <property type="entry name" value="HTH_GNTR"/>
    <property type="match status" value="1"/>
</dbReference>
<accession>A0A2S0NCI7</accession>
<keyword evidence="3" id="KW-0804">Transcription</keyword>
<dbReference type="InterPro" id="IPR000524">
    <property type="entry name" value="Tscrpt_reg_HTH_GntR"/>
</dbReference>
<dbReference type="Pfam" id="PF07729">
    <property type="entry name" value="FCD"/>
    <property type="match status" value="1"/>
</dbReference>
<keyword evidence="6" id="KW-1185">Reference proteome</keyword>
<dbReference type="SMART" id="SM00895">
    <property type="entry name" value="FCD"/>
    <property type="match status" value="1"/>
</dbReference>
<evidence type="ECO:0000256" key="2">
    <source>
        <dbReference type="ARBA" id="ARBA00023125"/>
    </source>
</evidence>
<gene>
    <name evidence="5" type="ORF">C6569_12830</name>
</gene>
<dbReference type="Gene3D" id="1.10.10.10">
    <property type="entry name" value="Winged helix-like DNA-binding domain superfamily/Winged helix DNA-binding domain"/>
    <property type="match status" value="1"/>
</dbReference>
<name>A0A2S0NCI7_9HYPH</name>
<dbReference type="GO" id="GO:0003677">
    <property type="term" value="F:DNA binding"/>
    <property type="evidence" value="ECO:0007669"/>
    <property type="project" value="UniProtKB-KW"/>
</dbReference>
<protein>
    <submittedName>
        <fullName evidence="5">GntR family transcriptional regulator</fullName>
    </submittedName>
</protein>
<evidence type="ECO:0000259" key="4">
    <source>
        <dbReference type="PROSITE" id="PS50949"/>
    </source>
</evidence>
<dbReference type="AlphaFoldDB" id="A0A2S0NCI7"/>
<sequence>MLIASLDVQLSVADTAYRQIREDVLFGRLKPGQRLKLDRLRAEYGTSVSTLREILNRLASEGLVVAEGQKGFEVAPVSVADLKEVAEMRLFLEHHALELSFAKGDLEWEGRVVAAHHKLARIEQCLLTGENADPAEWKRYDWEFHHSLVSACGSAELLDIHAGVYDKYLRYQMVVGIFRGDVAAREHADLLAAALARRTGEAKAILATHIRACVDAIEAREVLPPARVAA</sequence>
<dbReference type="InterPro" id="IPR036388">
    <property type="entry name" value="WH-like_DNA-bd_sf"/>
</dbReference>
<dbReference type="InterPro" id="IPR011711">
    <property type="entry name" value="GntR_C"/>
</dbReference>
<keyword evidence="1" id="KW-0805">Transcription regulation</keyword>
<reference evidence="5 6" key="1">
    <citation type="submission" date="2018-03" db="EMBL/GenBank/DDBJ databases">
        <title>Genome sequencing of Phreatobacter sp.</title>
        <authorList>
            <person name="Kim S.-J."/>
            <person name="Heo J."/>
            <person name="Kwon S.-W."/>
        </authorList>
    </citation>
    <scope>NUCLEOTIDE SEQUENCE [LARGE SCALE GENOMIC DNA]</scope>
    <source>
        <strain evidence="5 6">S-12</strain>
    </source>
</reference>
<dbReference type="KEGG" id="phr:C6569_12830"/>
<evidence type="ECO:0000256" key="1">
    <source>
        <dbReference type="ARBA" id="ARBA00023015"/>
    </source>
</evidence>
<dbReference type="Proteomes" id="UP000237889">
    <property type="component" value="Chromosome"/>
</dbReference>
<keyword evidence="2" id="KW-0238">DNA-binding</keyword>
<organism evidence="5 6">
    <name type="scientific">Phreatobacter cathodiphilus</name>
    <dbReference type="NCBI Taxonomy" id="1868589"/>
    <lineage>
        <taxon>Bacteria</taxon>
        <taxon>Pseudomonadati</taxon>
        <taxon>Pseudomonadota</taxon>
        <taxon>Alphaproteobacteria</taxon>
        <taxon>Hyphomicrobiales</taxon>
        <taxon>Phreatobacteraceae</taxon>
        <taxon>Phreatobacter</taxon>
    </lineage>
</organism>
<feature type="domain" description="HTH gntR-type" evidence="4">
    <location>
        <begin position="10"/>
        <end position="77"/>
    </location>
</feature>
<evidence type="ECO:0000256" key="3">
    <source>
        <dbReference type="ARBA" id="ARBA00023163"/>
    </source>
</evidence>
<dbReference type="RefSeq" id="WP_106749221.1">
    <property type="nucleotide sequence ID" value="NZ_CP027668.1"/>
</dbReference>
<dbReference type="SUPFAM" id="SSF46785">
    <property type="entry name" value="Winged helix' DNA-binding domain"/>
    <property type="match status" value="1"/>
</dbReference>
<evidence type="ECO:0000313" key="6">
    <source>
        <dbReference type="Proteomes" id="UP000237889"/>
    </source>
</evidence>
<dbReference type="Pfam" id="PF00392">
    <property type="entry name" value="GntR"/>
    <property type="match status" value="1"/>
</dbReference>
<evidence type="ECO:0000313" key="5">
    <source>
        <dbReference type="EMBL" id="AVO45880.1"/>
    </source>
</evidence>
<dbReference type="InterPro" id="IPR036390">
    <property type="entry name" value="WH_DNA-bd_sf"/>
</dbReference>
<dbReference type="SUPFAM" id="SSF48008">
    <property type="entry name" value="GntR ligand-binding domain-like"/>
    <property type="match status" value="1"/>
</dbReference>
<dbReference type="OrthoDB" id="8638122at2"/>
<dbReference type="PANTHER" id="PTHR43537">
    <property type="entry name" value="TRANSCRIPTIONAL REGULATOR, GNTR FAMILY"/>
    <property type="match status" value="1"/>
</dbReference>
<dbReference type="SMART" id="SM00345">
    <property type="entry name" value="HTH_GNTR"/>
    <property type="match status" value="1"/>
</dbReference>
<proteinExistence type="predicted"/>
<dbReference type="EMBL" id="CP027668">
    <property type="protein sequence ID" value="AVO45880.1"/>
    <property type="molecule type" value="Genomic_DNA"/>
</dbReference>
<dbReference type="InterPro" id="IPR008920">
    <property type="entry name" value="TF_FadR/GntR_C"/>
</dbReference>
<dbReference type="PANTHER" id="PTHR43537:SF20">
    <property type="entry name" value="HTH-TYPE TRANSCRIPTIONAL REPRESSOR GLAR"/>
    <property type="match status" value="1"/>
</dbReference>
<dbReference type="GO" id="GO:0003700">
    <property type="term" value="F:DNA-binding transcription factor activity"/>
    <property type="evidence" value="ECO:0007669"/>
    <property type="project" value="InterPro"/>
</dbReference>